<dbReference type="NCBIfam" id="TIGR02681">
    <property type="entry name" value="phage_pRha"/>
    <property type="match status" value="1"/>
</dbReference>
<dbReference type="EMBL" id="BK059128">
    <property type="protein sequence ID" value="DAE32662.1"/>
    <property type="molecule type" value="Genomic_DNA"/>
</dbReference>
<dbReference type="Pfam" id="PF09669">
    <property type="entry name" value="Phage_pRha"/>
    <property type="match status" value="1"/>
</dbReference>
<name>A0A8S5RMU3_9VIRU</name>
<evidence type="ECO:0000313" key="1">
    <source>
        <dbReference type="EMBL" id="DAE32662.1"/>
    </source>
</evidence>
<accession>A0A8S5RMU3</accession>
<proteinExistence type="predicted"/>
<reference evidence="1" key="1">
    <citation type="journal article" date="2021" name="Proc. Natl. Acad. Sci. U.S.A.">
        <title>A Catalog of Tens of Thousands of Viruses from Human Metagenomes Reveals Hidden Associations with Chronic Diseases.</title>
        <authorList>
            <person name="Tisza M.J."/>
            <person name="Buck C.B."/>
        </authorList>
    </citation>
    <scope>NUCLEOTIDE SEQUENCE</scope>
    <source>
        <strain evidence="1">CtFlR8</strain>
    </source>
</reference>
<organism evidence="1">
    <name type="scientific">virus sp. ctFlR8</name>
    <dbReference type="NCBI Taxonomy" id="2825811"/>
    <lineage>
        <taxon>Viruses</taxon>
    </lineage>
</organism>
<protein>
    <submittedName>
        <fullName evidence="1">Regulatory protein</fullName>
    </submittedName>
</protein>
<dbReference type="InterPro" id="IPR014054">
    <property type="entry name" value="Phage_regulatory_Rha"/>
</dbReference>
<sequence>MLVEIKTVNKEEITVVTSLDVAETFGKEHYHVIEDIREIASKISTPEFSGLFYETEYKASNGKKNPMYYMNRDGFTLLVMGYTGEKAMQFKMAYIKQFNAMEKALIGKIREREKGIGVRRVLTDSLQRTSENERMHGHAYSTYTDLIYKSVFGKTAKQLRLDLNIGNKENIRDYLTEEELLLVQNAEMLVSSLVGYGWGYGEIKEFLENKSVNKLVG</sequence>